<feature type="transmembrane region" description="Helical" evidence="1">
    <location>
        <begin position="36"/>
        <end position="53"/>
    </location>
</feature>
<organism evidence="2 3">
    <name type="scientific">Toxocara canis</name>
    <name type="common">Canine roundworm</name>
    <dbReference type="NCBI Taxonomy" id="6265"/>
    <lineage>
        <taxon>Eukaryota</taxon>
        <taxon>Metazoa</taxon>
        <taxon>Ecdysozoa</taxon>
        <taxon>Nematoda</taxon>
        <taxon>Chromadorea</taxon>
        <taxon>Rhabditida</taxon>
        <taxon>Spirurina</taxon>
        <taxon>Ascaridomorpha</taxon>
        <taxon>Ascaridoidea</taxon>
        <taxon>Toxocaridae</taxon>
        <taxon>Toxocara</taxon>
    </lineage>
</organism>
<dbReference type="EMBL" id="JPKZ01021726">
    <property type="protein sequence ID" value="KHN71566.1"/>
    <property type="molecule type" value="Genomic_DNA"/>
</dbReference>
<name>A0A0B2UKH9_TOXCA</name>
<protein>
    <submittedName>
        <fullName evidence="2">Uncharacterized protein</fullName>
    </submittedName>
</protein>
<proteinExistence type="predicted"/>
<keyword evidence="3" id="KW-1185">Reference proteome</keyword>
<keyword evidence="1" id="KW-0472">Membrane</keyword>
<keyword evidence="1" id="KW-1133">Transmembrane helix</keyword>
<comment type="caution">
    <text evidence="2">The sequence shown here is derived from an EMBL/GenBank/DDBJ whole genome shotgun (WGS) entry which is preliminary data.</text>
</comment>
<dbReference type="AlphaFoldDB" id="A0A0B2UKH9"/>
<dbReference type="Proteomes" id="UP000031036">
    <property type="component" value="Unassembled WGS sequence"/>
</dbReference>
<gene>
    <name evidence="2" type="ORF">Tcan_02168</name>
</gene>
<sequence>MSRSAWSLYVKRCAPTDCHIPVTAGAHERMRMHLDTIVPLSVVAFLRAVFVMLSDTLALLVVGTAPFLVTCNELWMPLWLYFTLQNANLHPYGMLLYDNEITALDIAKVEVSELEQRQYYKNIIYGVALLLQRIYGVTRQQKHIVRTLVNTVFKKSLHIGYGLS</sequence>
<keyword evidence="1" id="KW-0812">Transmembrane</keyword>
<evidence type="ECO:0000313" key="3">
    <source>
        <dbReference type="Proteomes" id="UP000031036"/>
    </source>
</evidence>
<evidence type="ECO:0000313" key="2">
    <source>
        <dbReference type="EMBL" id="KHN71566.1"/>
    </source>
</evidence>
<evidence type="ECO:0000256" key="1">
    <source>
        <dbReference type="SAM" id="Phobius"/>
    </source>
</evidence>
<reference evidence="2 3" key="1">
    <citation type="submission" date="2014-11" db="EMBL/GenBank/DDBJ databases">
        <title>Genetic blueprint of the zoonotic pathogen Toxocara canis.</title>
        <authorList>
            <person name="Zhu X.-Q."/>
            <person name="Korhonen P.K."/>
            <person name="Cai H."/>
            <person name="Young N.D."/>
            <person name="Nejsum P."/>
            <person name="von Samson-Himmelstjerna G."/>
            <person name="Boag P.R."/>
            <person name="Tan P."/>
            <person name="Li Q."/>
            <person name="Min J."/>
            <person name="Yang Y."/>
            <person name="Wang X."/>
            <person name="Fang X."/>
            <person name="Hall R.S."/>
            <person name="Hofmann A."/>
            <person name="Sternberg P.W."/>
            <person name="Jex A.R."/>
            <person name="Gasser R.B."/>
        </authorList>
    </citation>
    <scope>NUCLEOTIDE SEQUENCE [LARGE SCALE GENOMIC DNA]</scope>
    <source>
        <strain evidence="2">PN_DK_2014</strain>
    </source>
</reference>
<accession>A0A0B2UKH9</accession>